<dbReference type="PROSITE" id="PS50929">
    <property type="entry name" value="ABC_TM1F"/>
    <property type="match status" value="1"/>
</dbReference>
<keyword evidence="5" id="KW-0633">Potassium transport</keyword>
<dbReference type="EMBL" id="HBKQ01048939">
    <property type="protein sequence ID" value="CAE2274101.1"/>
    <property type="molecule type" value="Transcribed_RNA"/>
</dbReference>
<name>A0A6U6IYK8_9STRA</name>
<proteinExistence type="predicted"/>
<keyword evidence="13" id="KW-0406">Ion transport</keyword>
<keyword evidence="7" id="KW-0547">Nucleotide-binding</keyword>
<keyword evidence="9" id="KW-0067">ATP-binding</keyword>
<keyword evidence="6 20" id="KW-0812">Transmembrane</keyword>
<dbReference type="GO" id="GO:0006813">
    <property type="term" value="P:potassium ion transport"/>
    <property type="evidence" value="ECO:0007669"/>
    <property type="project" value="UniProtKB-KW"/>
</dbReference>
<dbReference type="CDD" id="cd18573">
    <property type="entry name" value="ABC_6TM_ABCB10_like"/>
    <property type="match status" value="1"/>
</dbReference>
<dbReference type="GO" id="GO:0005524">
    <property type="term" value="F:ATP binding"/>
    <property type="evidence" value="ECO:0007669"/>
    <property type="project" value="UniProtKB-KW"/>
</dbReference>
<organism evidence="23">
    <name type="scientific">Odontella aurita</name>
    <dbReference type="NCBI Taxonomy" id="265563"/>
    <lineage>
        <taxon>Eukaryota</taxon>
        <taxon>Sar</taxon>
        <taxon>Stramenopiles</taxon>
        <taxon>Ochrophyta</taxon>
        <taxon>Bacillariophyta</taxon>
        <taxon>Mediophyceae</taxon>
        <taxon>Biddulphiophycidae</taxon>
        <taxon>Eupodiscales</taxon>
        <taxon>Odontellaceae</taxon>
        <taxon>Odontella</taxon>
    </lineage>
</organism>
<evidence type="ECO:0000256" key="15">
    <source>
        <dbReference type="ARBA" id="ARBA00023136"/>
    </source>
</evidence>
<gene>
    <name evidence="23" type="ORF">OAUR00152_LOCUS33809</name>
    <name evidence="24" type="ORF">OAUR00152_LOCUS33810</name>
</gene>
<feature type="transmembrane region" description="Helical" evidence="20">
    <location>
        <begin position="484"/>
        <end position="503"/>
    </location>
</feature>
<dbReference type="InterPro" id="IPR036640">
    <property type="entry name" value="ABC1_TM_sf"/>
</dbReference>
<dbReference type="AlphaFoldDB" id="A0A6U6IYK8"/>
<feature type="region of interest" description="Disordered" evidence="19">
    <location>
        <begin position="169"/>
        <end position="197"/>
    </location>
</feature>
<keyword evidence="15 20" id="KW-0472">Membrane</keyword>
<evidence type="ECO:0000256" key="17">
    <source>
        <dbReference type="ARBA" id="ARBA00041416"/>
    </source>
</evidence>
<evidence type="ECO:0000256" key="9">
    <source>
        <dbReference type="ARBA" id="ARBA00022840"/>
    </source>
</evidence>
<evidence type="ECO:0000313" key="23">
    <source>
        <dbReference type="EMBL" id="CAE2274101.1"/>
    </source>
</evidence>
<dbReference type="SUPFAM" id="SSF90123">
    <property type="entry name" value="ABC transporter transmembrane region"/>
    <property type="match status" value="1"/>
</dbReference>
<evidence type="ECO:0000256" key="13">
    <source>
        <dbReference type="ARBA" id="ARBA00023065"/>
    </source>
</evidence>
<dbReference type="SMART" id="SM00382">
    <property type="entry name" value="AAA"/>
    <property type="match status" value="1"/>
</dbReference>
<dbReference type="InterPro" id="IPR039421">
    <property type="entry name" value="Type_1_exporter"/>
</dbReference>
<evidence type="ECO:0000256" key="20">
    <source>
        <dbReference type="SAM" id="Phobius"/>
    </source>
</evidence>
<dbReference type="Pfam" id="PF00664">
    <property type="entry name" value="ABC_membrane"/>
    <property type="match status" value="1"/>
</dbReference>
<evidence type="ECO:0000256" key="18">
    <source>
        <dbReference type="ARBA" id="ARBA00042968"/>
    </source>
</evidence>
<keyword evidence="10" id="KW-0809">Transit peptide</keyword>
<protein>
    <recommendedName>
        <fullName evidence="16">Mitochondrial potassium channel ATP-binding subunit</fullName>
    </recommendedName>
    <alternativeName>
        <fullName evidence="18">ATP-binding cassette sub-family B member 8, mitochondrial</fullName>
    </alternativeName>
    <alternativeName>
        <fullName evidence="17">Mitochondrial sulfonylurea-receptor</fullName>
    </alternativeName>
</protein>
<evidence type="ECO:0000259" key="22">
    <source>
        <dbReference type="PROSITE" id="PS50929"/>
    </source>
</evidence>
<dbReference type="PROSITE" id="PS00211">
    <property type="entry name" value="ABC_TRANSPORTER_1"/>
    <property type="match status" value="1"/>
</dbReference>
<feature type="domain" description="ABC transmembrane type-1" evidence="22">
    <location>
        <begin position="284"/>
        <end position="627"/>
    </location>
</feature>
<evidence type="ECO:0000256" key="6">
    <source>
        <dbReference type="ARBA" id="ARBA00022692"/>
    </source>
</evidence>
<dbReference type="PANTHER" id="PTHR43394:SF17">
    <property type="entry name" value="MITOCHONDRIAL POTASSIUM CHANNEL ATP-BINDING SUBUNIT"/>
    <property type="match status" value="1"/>
</dbReference>
<dbReference type="GO" id="GO:0005886">
    <property type="term" value="C:plasma membrane"/>
    <property type="evidence" value="ECO:0007669"/>
    <property type="project" value="UniProtKB-SubCell"/>
</dbReference>
<feature type="compositionally biased region" description="Basic and acidic residues" evidence="19">
    <location>
        <begin position="169"/>
        <end position="182"/>
    </location>
</feature>
<dbReference type="SUPFAM" id="SSF52540">
    <property type="entry name" value="P-loop containing nucleoside triphosphate hydrolases"/>
    <property type="match status" value="1"/>
</dbReference>
<dbReference type="Gene3D" id="1.20.1560.10">
    <property type="entry name" value="ABC transporter type 1, transmembrane domain"/>
    <property type="match status" value="1"/>
</dbReference>
<evidence type="ECO:0000256" key="16">
    <source>
        <dbReference type="ARBA" id="ARBA00040439"/>
    </source>
</evidence>
<reference evidence="23" key="1">
    <citation type="submission" date="2021-01" db="EMBL/GenBank/DDBJ databases">
        <authorList>
            <person name="Corre E."/>
            <person name="Pelletier E."/>
            <person name="Niang G."/>
            <person name="Scheremetjew M."/>
            <person name="Finn R."/>
            <person name="Kale V."/>
            <person name="Holt S."/>
            <person name="Cochrane G."/>
            <person name="Meng A."/>
            <person name="Brown T."/>
            <person name="Cohen L."/>
        </authorList>
    </citation>
    <scope>NUCLEOTIDE SEQUENCE</scope>
    <source>
        <strain evidence="23">Isolate 1302-5</strain>
    </source>
</reference>
<evidence type="ECO:0000256" key="7">
    <source>
        <dbReference type="ARBA" id="ARBA00022741"/>
    </source>
</evidence>
<keyword evidence="14" id="KW-0496">Mitochondrion</keyword>
<keyword evidence="4" id="KW-1003">Cell membrane</keyword>
<dbReference type="Pfam" id="PF00005">
    <property type="entry name" value="ABC_tran"/>
    <property type="match status" value="1"/>
</dbReference>
<feature type="domain" description="ABC transporter" evidence="21">
    <location>
        <begin position="749"/>
        <end position="990"/>
    </location>
</feature>
<evidence type="ECO:0000256" key="10">
    <source>
        <dbReference type="ARBA" id="ARBA00022946"/>
    </source>
</evidence>
<evidence type="ECO:0000256" key="8">
    <source>
        <dbReference type="ARBA" id="ARBA00022792"/>
    </source>
</evidence>
<evidence type="ECO:0000256" key="14">
    <source>
        <dbReference type="ARBA" id="ARBA00023128"/>
    </source>
</evidence>
<dbReference type="InterPro" id="IPR003439">
    <property type="entry name" value="ABC_transporter-like_ATP-bd"/>
</dbReference>
<evidence type="ECO:0000256" key="4">
    <source>
        <dbReference type="ARBA" id="ARBA00022475"/>
    </source>
</evidence>
<dbReference type="PROSITE" id="PS50893">
    <property type="entry name" value="ABC_TRANSPORTER_2"/>
    <property type="match status" value="1"/>
</dbReference>
<dbReference type="GO" id="GO:0016887">
    <property type="term" value="F:ATP hydrolysis activity"/>
    <property type="evidence" value="ECO:0007669"/>
    <property type="project" value="InterPro"/>
</dbReference>
<evidence type="ECO:0000256" key="11">
    <source>
        <dbReference type="ARBA" id="ARBA00022958"/>
    </source>
</evidence>
<dbReference type="GO" id="GO:0090374">
    <property type="term" value="P:oligopeptide export from mitochondrion"/>
    <property type="evidence" value="ECO:0007669"/>
    <property type="project" value="TreeGrafter"/>
</dbReference>
<evidence type="ECO:0000256" key="1">
    <source>
        <dbReference type="ARBA" id="ARBA00004448"/>
    </source>
</evidence>
<evidence type="ECO:0000259" key="21">
    <source>
        <dbReference type="PROSITE" id="PS50893"/>
    </source>
</evidence>
<evidence type="ECO:0000256" key="2">
    <source>
        <dbReference type="ARBA" id="ARBA00004651"/>
    </source>
</evidence>
<evidence type="ECO:0000256" key="19">
    <source>
        <dbReference type="SAM" id="MobiDB-lite"/>
    </source>
</evidence>
<dbReference type="GO" id="GO:0015421">
    <property type="term" value="F:ABC-type oligopeptide transporter activity"/>
    <property type="evidence" value="ECO:0007669"/>
    <property type="project" value="TreeGrafter"/>
</dbReference>
<keyword evidence="3" id="KW-0813">Transport</keyword>
<dbReference type="InterPro" id="IPR011527">
    <property type="entry name" value="ABC1_TM_dom"/>
</dbReference>
<dbReference type="InterPro" id="IPR027417">
    <property type="entry name" value="P-loop_NTPase"/>
</dbReference>
<dbReference type="Gene3D" id="3.40.50.300">
    <property type="entry name" value="P-loop containing nucleotide triphosphate hydrolases"/>
    <property type="match status" value="1"/>
</dbReference>
<dbReference type="PANTHER" id="PTHR43394">
    <property type="entry name" value="ATP-DEPENDENT PERMEASE MDL1, MITOCHONDRIAL"/>
    <property type="match status" value="1"/>
</dbReference>
<dbReference type="InterPro" id="IPR017871">
    <property type="entry name" value="ABC_transporter-like_CS"/>
</dbReference>
<evidence type="ECO:0000313" key="24">
    <source>
        <dbReference type="EMBL" id="CAE2274102.1"/>
    </source>
</evidence>
<evidence type="ECO:0000256" key="3">
    <source>
        <dbReference type="ARBA" id="ARBA00022448"/>
    </source>
</evidence>
<dbReference type="InterPro" id="IPR003593">
    <property type="entry name" value="AAA+_ATPase"/>
</dbReference>
<dbReference type="GO" id="GO:0005743">
    <property type="term" value="C:mitochondrial inner membrane"/>
    <property type="evidence" value="ECO:0007669"/>
    <property type="project" value="UniProtKB-SubCell"/>
</dbReference>
<sequence>MATCGTMPSRRALLRLRPSTLPMSFRLQAKASHHPTLIGSMANASRTRCRHPQRAFFGSALTKTSHINVSIPPRTALSVRLKATRHTQHVASQNNYWSPVGDISSRSLLAYHTMSAANLETFGHPPWYNNYAGSSSRGGTSSSVALMSSSRFTRRRVRASEKIARAVAERAQEEAERDEKKNASGKKGRVGKDGAPLSIVGLDPGDAGDMTGVGIVPLGLGGVDGDEDDWDGDFDVQLERGSRRHHRRVEAAARELDSRGQQKHKEVSFGKILSILVPELPTLAVALGAIGVSTFATMQFPNAIGSMIDILSLSASSPEAAAAVLGSVTETGTAVRMGPIESIGTAVADSASGAAAAATDNGAVGVTAGLIPPGSDKMAEMRNIALTMMGYFTMGSAATFVHSSLFDSVGQKIGAQLRKKLFGTILYSEASFFDVNRAGELANRLSADVHEVAEHLVQNIASFLHNVVRSAGAVGAMILISPGLTMYSSSVIPAVVLCAAFYGRYIKRLSRRHLDALADGTHFSTERFAGIVTVMSFGQRAKEVARYSQIIEQAYALARRVALFQGAFMGTSYFIGNAALLGVLWLGAGFVFEGSMTAGQLASFCMYAGYLAEGVGEITESVAGFLRAQGSGARLFGLLEKDHIEEDADAAERKRDELGKEKTWKDDGSEFGIRGWQVVVKEVGALGELRTTLQPLPAHGGPKTPPALAVAPPAAYANRSELSSLPGSDTHYSPNLTPLMLPDDYEGNIAFENVSFSYPTYPESPVLRDVSLSLKAQEMMAVTGPSGCGKSSLISLLLRFYEPTSGRITLDGVDIRDLDRDWFRHQIGNVPQEPLLFNGSVLDNVRYGKPDADEAEVIRSCEAVGVHRFITSLPESYGTMVGERGTSLSGGQRQRLSVARALLTKPRILALDEATSALDFASERLVFGSLRRLVNDPESSVTSALVLTHHLSVFSSCDHVAVMEDGRVIERGPYHSLRYTQAGGKNQPINIDMMKGQSCQIRRGRRSTHLPWSSFSG</sequence>
<evidence type="ECO:0000256" key="5">
    <source>
        <dbReference type="ARBA" id="ARBA00022538"/>
    </source>
</evidence>
<feature type="transmembrane region" description="Helical" evidence="20">
    <location>
        <begin position="567"/>
        <end position="592"/>
    </location>
</feature>
<dbReference type="EMBL" id="HBKQ01048940">
    <property type="protein sequence ID" value="CAE2274102.1"/>
    <property type="molecule type" value="Transcribed_RNA"/>
</dbReference>
<keyword evidence="8" id="KW-0999">Mitochondrion inner membrane</keyword>
<keyword evidence="11" id="KW-0630">Potassium</keyword>
<accession>A0A6U6IYK8</accession>
<dbReference type="FunFam" id="3.40.50.300:FF:000299">
    <property type="entry name" value="ABC transporter ATP-binding protein/permease"/>
    <property type="match status" value="1"/>
</dbReference>
<keyword evidence="12 20" id="KW-1133">Transmembrane helix</keyword>
<evidence type="ECO:0000256" key="12">
    <source>
        <dbReference type="ARBA" id="ARBA00022989"/>
    </source>
</evidence>
<comment type="subcellular location">
    <subcellularLocation>
        <location evidence="2">Cell membrane</location>
        <topology evidence="2">Multi-pass membrane protein</topology>
    </subcellularLocation>
    <subcellularLocation>
        <location evidence="1">Mitochondrion inner membrane</location>
        <topology evidence="1">Multi-pass membrane protein</topology>
    </subcellularLocation>
</comment>